<protein>
    <submittedName>
        <fullName evidence="1">Uncharacterized protein</fullName>
    </submittedName>
</protein>
<dbReference type="STRING" id="290633.GOX2429"/>
<accession>Q5FN87</accession>
<organism evidence="1 2">
    <name type="scientific">Gluconobacter oxydans (strain 621H)</name>
    <name type="common">Gluconobacter suboxydans</name>
    <dbReference type="NCBI Taxonomy" id="290633"/>
    <lineage>
        <taxon>Bacteria</taxon>
        <taxon>Pseudomonadati</taxon>
        <taxon>Pseudomonadota</taxon>
        <taxon>Alphaproteobacteria</taxon>
        <taxon>Acetobacterales</taxon>
        <taxon>Acetobacteraceae</taxon>
        <taxon>Gluconobacter</taxon>
    </lineage>
</organism>
<dbReference type="HOGENOM" id="CLU_060716_0_0_5"/>
<sequence length="384" mass="39548">MDRKIIYPAQIPLVEDQLQAARFTQIGIGRISGALYGEGGTGASGFACTPVSGMIVSVAPGQIVSPGVVDTTSYGVLAADSSPLPIQYILPDATQLIVPSTAGTYIIYATPSVTDTTPAVLPFYNSATPTQVYAGPNNDGSSTDTIRSSQITLGIAATVPSGSVPLWSVTVASGVTAITVGMISVASGAPFYPSLAATAPRTVAPFNAALAAVMGGYPLNAIVADPSTAGKYWRSTADANMTTPGSDGAAWVDFFSGYATQEQVDTYYLRKDKAPTSGTFSNGYWTKTGNILIQSFVIPSAYDGLFAAFPIAYASGTKPVVVGISGSTPDEWTSWLTAGVYPNGESSVSNTGFTLAMPKQRASSAGLVTQDNPTSARVYIMGTV</sequence>
<evidence type="ECO:0000313" key="2">
    <source>
        <dbReference type="Proteomes" id="UP000006375"/>
    </source>
</evidence>
<evidence type="ECO:0000313" key="1">
    <source>
        <dbReference type="EMBL" id="AAW62160.1"/>
    </source>
</evidence>
<keyword evidence="2" id="KW-1185">Reference proteome</keyword>
<dbReference type="Proteomes" id="UP000006375">
    <property type="component" value="Chromosome"/>
</dbReference>
<name>Q5FN87_GLUOX</name>
<dbReference type="EMBL" id="CP000009">
    <property type="protein sequence ID" value="AAW62160.1"/>
    <property type="molecule type" value="Genomic_DNA"/>
</dbReference>
<dbReference type="RefSeq" id="WP_011253928.1">
    <property type="nucleotide sequence ID" value="NC_006677.1"/>
</dbReference>
<dbReference type="KEGG" id="gox:GOX2429"/>
<proteinExistence type="predicted"/>
<gene>
    <name evidence="1" type="ordered locus">GOX2429</name>
</gene>
<dbReference type="AlphaFoldDB" id="Q5FN87"/>
<reference evidence="1 2" key="1">
    <citation type="journal article" date="2005" name="Nat. Biotechnol.">
        <title>Complete genome sequence of the acetic acid bacterium Gluconobacter oxydans.</title>
        <authorList>
            <person name="Prust C."/>
            <person name="Hoffmeister M."/>
            <person name="Liesegang H."/>
            <person name="Wiezer A."/>
            <person name="Fricke W.F."/>
            <person name="Ehrenreich A."/>
            <person name="Gottschalk G."/>
            <person name="Deppenmeier U."/>
        </authorList>
    </citation>
    <scope>NUCLEOTIDE SEQUENCE [LARGE SCALE GENOMIC DNA]</scope>
    <source>
        <strain evidence="1 2">621H</strain>
    </source>
</reference>